<feature type="transmembrane region" description="Helical" evidence="8">
    <location>
        <begin position="12"/>
        <end position="31"/>
    </location>
</feature>
<keyword evidence="7 8" id="KW-0472">Membrane</keyword>
<evidence type="ECO:0000259" key="9">
    <source>
        <dbReference type="PROSITE" id="PS50850"/>
    </source>
</evidence>
<feature type="transmembrane region" description="Helical" evidence="8">
    <location>
        <begin position="216"/>
        <end position="241"/>
    </location>
</feature>
<sequence>MIDMQKNNSKLFVLIFLGVLSAFGPFIMDMYLPTLPAMTESFHTSPTMVQLGLTACLTGLAVGQLVFGIISDRYGRRCPLLVAMMLFLLSTAGCLLVGDISHFVALRFVQGFAGAGGVVLSRSVATDLYQGHELASMLAMIGAVNGIATVLAPVGGGLLSVNAGWKGIFCFLLALGVLLLAGCLRFRESLPTERRLREGWRQVPRHFGIVLHNRRFVLYILQYGLALGVLFVNISSAPFIMQEHYGLTAMQFSLCFGINAVAMVLASVFSAKFSTAEQALRFGNKGMLAFAYLLFACLAFGSSFLVYEVLAFGMLAMVGLSFTASNTLAMDCERRYAGVASALLGAMGYVFAGIVPMLVGLGDNMLLTAGILFVGGSCCAYACMQWGASGLHPVRQLLKHFD</sequence>
<dbReference type="PROSITE" id="PS50850">
    <property type="entry name" value="MFS"/>
    <property type="match status" value="1"/>
</dbReference>
<evidence type="ECO:0000313" key="10">
    <source>
        <dbReference type="EMBL" id="MDN0048846.1"/>
    </source>
</evidence>
<gene>
    <name evidence="10" type="ORF">QVO10_05510</name>
</gene>
<comment type="caution">
    <text evidence="10">The sequence shown here is derived from an EMBL/GenBank/DDBJ whole genome shotgun (WGS) entry which is preliminary data.</text>
</comment>
<dbReference type="PANTHER" id="PTHR23502:SF132">
    <property type="entry name" value="POLYAMINE TRANSPORTER 2-RELATED"/>
    <property type="match status" value="1"/>
</dbReference>
<dbReference type="InterPro" id="IPR011701">
    <property type="entry name" value="MFS"/>
</dbReference>
<keyword evidence="6 8" id="KW-1133">Transmembrane helix</keyword>
<evidence type="ECO:0000256" key="8">
    <source>
        <dbReference type="SAM" id="Phobius"/>
    </source>
</evidence>
<keyword evidence="3" id="KW-0813">Transport</keyword>
<dbReference type="PANTHER" id="PTHR23502">
    <property type="entry name" value="MAJOR FACILITATOR SUPERFAMILY"/>
    <property type="match status" value="1"/>
</dbReference>
<dbReference type="CDD" id="cd17320">
    <property type="entry name" value="MFS_MdfA_MDR_like"/>
    <property type="match status" value="1"/>
</dbReference>
<reference evidence="10" key="1">
    <citation type="submission" date="2023-06" db="EMBL/GenBank/DDBJ databases">
        <authorList>
            <person name="Zeman M."/>
            <person name="Kubasova T."/>
            <person name="Jahodarova E."/>
            <person name="Nykrynova M."/>
            <person name="Rychlik I."/>
        </authorList>
    </citation>
    <scope>NUCLEOTIDE SEQUENCE</scope>
    <source>
        <strain evidence="10">84_SSukc20</strain>
    </source>
</reference>
<feature type="transmembrane region" description="Helical" evidence="8">
    <location>
        <begin position="287"/>
        <end position="305"/>
    </location>
</feature>
<evidence type="ECO:0000256" key="3">
    <source>
        <dbReference type="ARBA" id="ARBA00022448"/>
    </source>
</evidence>
<evidence type="ECO:0000313" key="11">
    <source>
        <dbReference type="Proteomes" id="UP001167871"/>
    </source>
</evidence>
<feature type="transmembrane region" description="Helical" evidence="8">
    <location>
        <begin position="78"/>
        <end position="98"/>
    </location>
</feature>
<dbReference type="Proteomes" id="UP001167871">
    <property type="component" value="Unassembled WGS sequence"/>
</dbReference>
<feature type="transmembrane region" description="Helical" evidence="8">
    <location>
        <begin position="365"/>
        <end position="384"/>
    </location>
</feature>
<feature type="domain" description="Major facilitator superfamily (MFS) profile" evidence="9">
    <location>
        <begin position="10"/>
        <end position="402"/>
    </location>
</feature>
<dbReference type="Gene3D" id="1.20.1720.10">
    <property type="entry name" value="Multidrug resistance protein D"/>
    <property type="match status" value="1"/>
</dbReference>
<dbReference type="SUPFAM" id="SSF103473">
    <property type="entry name" value="MFS general substrate transporter"/>
    <property type="match status" value="1"/>
</dbReference>
<evidence type="ECO:0000256" key="4">
    <source>
        <dbReference type="ARBA" id="ARBA00022475"/>
    </source>
</evidence>
<dbReference type="InterPro" id="IPR020846">
    <property type="entry name" value="MFS_dom"/>
</dbReference>
<name>A0ABT7X439_9BACE</name>
<keyword evidence="5 8" id="KW-0812">Transmembrane</keyword>
<proteinExistence type="inferred from homology"/>
<feature type="transmembrane region" description="Helical" evidence="8">
    <location>
        <begin position="165"/>
        <end position="186"/>
    </location>
</feature>
<keyword evidence="11" id="KW-1185">Reference proteome</keyword>
<accession>A0ABT7X439</accession>
<evidence type="ECO:0000256" key="5">
    <source>
        <dbReference type="ARBA" id="ARBA00022692"/>
    </source>
</evidence>
<evidence type="ECO:0000256" key="7">
    <source>
        <dbReference type="ARBA" id="ARBA00023136"/>
    </source>
</evidence>
<comment type="subcellular location">
    <subcellularLocation>
        <location evidence="1">Cell membrane</location>
        <topology evidence="1">Multi-pass membrane protein</topology>
    </subcellularLocation>
</comment>
<organism evidence="10 11">
    <name type="scientific">Bacteroides gallinaceum</name>
    <dbReference type="NCBI Taxonomy" id="1462571"/>
    <lineage>
        <taxon>Bacteria</taxon>
        <taxon>Pseudomonadati</taxon>
        <taxon>Bacteroidota</taxon>
        <taxon>Bacteroidia</taxon>
        <taxon>Bacteroidales</taxon>
        <taxon>Bacteroidaceae</taxon>
        <taxon>Bacteroides</taxon>
    </lineage>
</organism>
<feature type="transmembrane region" description="Helical" evidence="8">
    <location>
        <begin position="247"/>
        <end position="266"/>
    </location>
</feature>
<evidence type="ECO:0000256" key="1">
    <source>
        <dbReference type="ARBA" id="ARBA00004651"/>
    </source>
</evidence>
<evidence type="ECO:0000256" key="2">
    <source>
        <dbReference type="ARBA" id="ARBA00006236"/>
    </source>
</evidence>
<feature type="transmembrane region" description="Helical" evidence="8">
    <location>
        <begin position="51"/>
        <end position="71"/>
    </location>
</feature>
<evidence type="ECO:0000256" key="6">
    <source>
        <dbReference type="ARBA" id="ARBA00022989"/>
    </source>
</evidence>
<dbReference type="InterPro" id="IPR004812">
    <property type="entry name" value="Efflux_drug-R_Bcr/CmlA"/>
</dbReference>
<feature type="transmembrane region" description="Helical" evidence="8">
    <location>
        <begin position="137"/>
        <end position="159"/>
    </location>
</feature>
<reference evidence="10" key="2">
    <citation type="submission" date="2024-05" db="EMBL/GenBank/DDBJ databases">
        <title>Identification and characterization of horizontal gene transfer across gut microbiota members of farm animals based on homology search.</title>
        <authorList>
            <person name="Schwarzerova J."/>
            <person name="Nykrynova M."/>
            <person name="Jureckova K."/>
            <person name="Cejkova D."/>
            <person name="Rychlik I."/>
        </authorList>
    </citation>
    <scope>NUCLEOTIDE SEQUENCE</scope>
    <source>
        <strain evidence="10">84_SSukc20</strain>
    </source>
</reference>
<dbReference type="Pfam" id="PF07690">
    <property type="entry name" value="MFS_1"/>
    <property type="match status" value="1"/>
</dbReference>
<dbReference type="InterPro" id="IPR036259">
    <property type="entry name" value="MFS_trans_sf"/>
</dbReference>
<comment type="similarity">
    <text evidence="2">Belongs to the major facilitator superfamily. Bcr/CmlA family.</text>
</comment>
<dbReference type="EMBL" id="JAUEII010000008">
    <property type="protein sequence ID" value="MDN0048846.1"/>
    <property type="molecule type" value="Genomic_DNA"/>
</dbReference>
<protein>
    <submittedName>
        <fullName evidence="10">Multidrug effflux MFS transporter</fullName>
    </submittedName>
</protein>
<feature type="transmembrane region" description="Helical" evidence="8">
    <location>
        <begin position="336"/>
        <end position="359"/>
    </location>
</feature>
<feature type="transmembrane region" description="Helical" evidence="8">
    <location>
        <begin position="104"/>
        <end position="125"/>
    </location>
</feature>
<keyword evidence="4" id="KW-1003">Cell membrane</keyword>
<dbReference type="NCBIfam" id="TIGR00710">
    <property type="entry name" value="efflux_Bcr_CflA"/>
    <property type="match status" value="1"/>
</dbReference>